<dbReference type="FunFam" id="1.10.10.410:FF:000001">
    <property type="entry name" value="Aspartyl/glutamyl-tRNA(Asn/Gln) amidotransferase subunit B"/>
    <property type="match status" value="1"/>
</dbReference>
<sequence length="512" mass="57912">MNLTPVIGLEIHIQLKTKSKMFCRCDNSGEDKPANTTICPICLGHPGVLPVANKQAIEWTIMTGLALNCEIPQTWRFERKNYFYPDLPKGYQITSSTNPPCRGGFLAIVSDGKKRQIRLNHIHLEEDAAKNFHSVDGQYTLVDYNRASTPLMEIVTEADLRSPQEAKTFLQALRLLARYLGISEADMEKGHLRCDANISLTDQIDASGEVLKFYPKTEIKNLNSFRSVERALTYEIKRQNQLWQEGQKSTQATRGWDENKGVTEEQRAKEEAHDYRYFPEPDLPPINLGKEDSGIDLEKIKQSMPELPQAKHLRFMAEFGLTAENAKVLTDDKGLASFFEETISELRAWLIALGETEGTEEEIWEKGKAKLAKLTSNWLVNKLLGIAAKEGRTIFNDDSNINPENFAEFITIVYQNKINSTLAQKLLEIMYQTGQDPSVIMTEEDLTSHQTGQAVEEIIDQVIKNSPDQVKQFQNGKETIVQYFIGQVMSATKGQANPQEIKAVLINKLKKL</sequence>
<reference evidence="12 13" key="1">
    <citation type="journal article" date="2016" name="Nat. Commun.">
        <title>Thousands of microbial genomes shed light on interconnected biogeochemical processes in an aquifer system.</title>
        <authorList>
            <person name="Anantharaman K."/>
            <person name="Brown C.T."/>
            <person name="Hug L.A."/>
            <person name="Sharon I."/>
            <person name="Castelle C.J."/>
            <person name="Probst A.J."/>
            <person name="Thomas B.C."/>
            <person name="Singh A."/>
            <person name="Wilkins M.J."/>
            <person name="Karaoz U."/>
            <person name="Brodie E.L."/>
            <person name="Williams K.H."/>
            <person name="Hubbard S.S."/>
            <person name="Banfield J.F."/>
        </authorList>
    </citation>
    <scope>NUCLEOTIDE SEQUENCE [LARGE SCALE GENOMIC DNA]</scope>
</reference>
<name>A0A1G1Y1F3_9BACT</name>
<dbReference type="EMBL" id="MHIE01000015">
    <property type="protein sequence ID" value="OGY45666.1"/>
    <property type="molecule type" value="Genomic_DNA"/>
</dbReference>
<feature type="domain" description="Asn/Gln amidotransferase" evidence="11">
    <location>
        <begin position="337"/>
        <end position="509"/>
    </location>
</feature>
<evidence type="ECO:0000259" key="11">
    <source>
        <dbReference type="SMART" id="SM00845"/>
    </source>
</evidence>
<dbReference type="NCBIfam" id="NF004012">
    <property type="entry name" value="PRK05477.1-2"/>
    <property type="match status" value="1"/>
</dbReference>
<dbReference type="STRING" id="1797535.A2744_00160"/>
<dbReference type="SUPFAM" id="SSF89095">
    <property type="entry name" value="GatB/YqeY motif"/>
    <property type="match status" value="1"/>
</dbReference>
<evidence type="ECO:0000256" key="9">
    <source>
        <dbReference type="ARBA" id="ARBA00047913"/>
    </source>
</evidence>
<keyword evidence="3 10" id="KW-0436">Ligase</keyword>
<evidence type="ECO:0000256" key="7">
    <source>
        <dbReference type="ARBA" id="ARBA00024799"/>
    </source>
</evidence>
<dbReference type="InterPro" id="IPR017959">
    <property type="entry name" value="Asn/Gln-tRNA_amidoTrfase_suB/E"/>
</dbReference>
<dbReference type="GO" id="GO:0006412">
    <property type="term" value="P:translation"/>
    <property type="evidence" value="ECO:0007669"/>
    <property type="project" value="UniProtKB-UniRule"/>
</dbReference>
<evidence type="ECO:0000256" key="1">
    <source>
        <dbReference type="ARBA" id="ARBA00005306"/>
    </source>
</evidence>
<dbReference type="GO" id="GO:0050566">
    <property type="term" value="F:asparaginyl-tRNA synthase (glutamine-hydrolyzing) activity"/>
    <property type="evidence" value="ECO:0007669"/>
    <property type="project" value="RHEA"/>
</dbReference>
<dbReference type="NCBIfam" id="TIGR00133">
    <property type="entry name" value="gatB"/>
    <property type="match status" value="1"/>
</dbReference>
<comment type="function">
    <text evidence="7 10">Allows the formation of correctly charged Asn-tRNA(Asn) or Gln-tRNA(Gln) through the transamidation of misacylated Asp-tRNA(Asn) or Glu-tRNA(Gln) in organisms which lack either or both of asparaginyl-tRNA or glutaminyl-tRNA synthetases. The reaction takes place in the presence of glutamine and ATP through an activated phospho-Asp-tRNA(Asn) or phospho-Glu-tRNA(Gln).</text>
</comment>
<keyword evidence="6 10" id="KW-0648">Protein biosynthesis</keyword>
<evidence type="ECO:0000256" key="10">
    <source>
        <dbReference type="HAMAP-Rule" id="MF_00121"/>
    </source>
</evidence>
<organism evidence="12 13">
    <name type="scientific">Candidatus Buchananbacteria bacterium RIFCSPHIGHO2_01_FULL_44_11</name>
    <dbReference type="NCBI Taxonomy" id="1797535"/>
    <lineage>
        <taxon>Bacteria</taxon>
        <taxon>Candidatus Buchananiibacteriota</taxon>
    </lineage>
</organism>
<dbReference type="InterPro" id="IPR042114">
    <property type="entry name" value="GatB_C_1"/>
</dbReference>
<evidence type="ECO:0000313" key="13">
    <source>
        <dbReference type="Proteomes" id="UP000178240"/>
    </source>
</evidence>
<evidence type="ECO:0000256" key="5">
    <source>
        <dbReference type="ARBA" id="ARBA00022840"/>
    </source>
</evidence>
<evidence type="ECO:0000256" key="8">
    <source>
        <dbReference type="ARBA" id="ARBA00047380"/>
    </source>
</evidence>
<dbReference type="EC" id="6.3.5.-" evidence="10"/>
<protein>
    <recommendedName>
        <fullName evidence="10">Aspartyl/glutamyl-tRNA(Asn/Gln) amidotransferase subunit B</fullName>
        <shortName evidence="10">Asp/Glu-ADT subunit B</shortName>
        <ecNumber evidence="10">6.3.5.-</ecNumber>
    </recommendedName>
</protein>
<dbReference type="InterPro" id="IPR023168">
    <property type="entry name" value="GatB_Yqey_C_2"/>
</dbReference>
<dbReference type="InterPro" id="IPR006075">
    <property type="entry name" value="Asn/Gln-tRNA_Trfase_suB/E_cat"/>
</dbReference>
<dbReference type="InterPro" id="IPR003789">
    <property type="entry name" value="Asn/Gln_tRNA_amidoTrase-B-like"/>
</dbReference>
<comment type="catalytic activity">
    <reaction evidence="8 10">
        <text>L-aspartyl-tRNA(Asn) + L-glutamine + ATP + H2O = L-asparaginyl-tRNA(Asn) + L-glutamate + ADP + phosphate + 2 H(+)</text>
        <dbReference type="Rhea" id="RHEA:14513"/>
        <dbReference type="Rhea" id="RHEA-COMP:9674"/>
        <dbReference type="Rhea" id="RHEA-COMP:9677"/>
        <dbReference type="ChEBI" id="CHEBI:15377"/>
        <dbReference type="ChEBI" id="CHEBI:15378"/>
        <dbReference type="ChEBI" id="CHEBI:29985"/>
        <dbReference type="ChEBI" id="CHEBI:30616"/>
        <dbReference type="ChEBI" id="CHEBI:43474"/>
        <dbReference type="ChEBI" id="CHEBI:58359"/>
        <dbReference type="ChEBI" id="CHEBI:78515"/>
        <dbReference type="ChEBI" id="CHEBI:78516"/>
        <dbReference type="ChEBI" id="CHEBI:456216"/>
    </reaction>
</comment>
<dbReference type="PANTHER" id="PTHR11659">
    <property type="entry name" value="GLUTAMYL-TRNA GLN AMIDOTRANSFERASE SUBUNIT B MITOCHONDRIAL AND PROKARYOTIC PET112-RELATED"/>
    <property type="match status" value="1"/>
</dbReference>
<dbReference type="SUPFAM" id="SSF55931">
    <property type="entry name" value="Glutamine synthetase/guanido kinase"/>
    <property type="match status" value="1"/>
</dbReference>
<dbReference type="HAMAP" id="MF_00121">
    <property type="entry name" value="GatB"/>
    <property type="match status" value="1"/>
</dbReference>
<comment type="caution">
    <text evidence="12">The sequence shown here is derived from an EMBL/GenBank/DDBJ whole genome shotgun (WGS) entry which is preliminary data.</text>
</comment>
<dbReference type="Gene3D" id="1.10.10.410">
    <property type="match status" value="1"/>
</dbReference>
<dbReference type="InterPro" id="IPR004413">
    <property type="entry name" value="GatB"/>
</dbReference>
<comment type="similarity">
    <text evidence="1 10">Belongs to the GatB/GatE family. GatB subfamily.</text>
</comment>
<dbReference type="SMART" id="SM00845">
    <property type="entry name" value="GatB_Yqey"/>
    <property type="match status" value="1"/>
</dbReference>
<gene>
    <name evidence="10" type="primary">gatB</name>
    <name evidence="12" type="ORF">A2744_00160</name>
</gene>
<evidence type="ECO:0000256" key="6">
    <source>
        <dbReference type="ARBA" id="ARBA00022917"/>
    </source>
</evidence>
<dbReference type="InterPro" id="IPR017958">
    <property type="entry name" value="Gln-tRNA_amidoTrfase_suB_CS"/>
</dbReference>
<evidence type="ECO:0000256" key="3">
    <source>
        <dbReference type="ARBA" id="ARBA00022598"/>
    </source>
</evidence>
<keyword evidence="5 10" id="KW-0067">ATP-binding</keyword>
<dbReference type="Gene3D" id="1.10.150.380">
    <property type="entry name" value="GatB domain, N-terminal subdomain"/>
    <property type="match status" value="1"/>
</dbReference>
<accession>A0A1G1Y1F3</accession>
<dbReference type="AlphaFoldDB" id="A0A1G1Y1F3"/>
<dbReference type="Proteomes" id="UP000178240">
    <property type="component" value="Unassembled WGS sequence"/>
</dbReference>
<dbReference type="Pfam" id="PF02637">
    <property type="entry name" value="GatB_Yqey"/>
    <property type="match status" value="1"/>
</dbReference>
<evidence type="ECO:0000256" key="4">
    <source>
        <dbReference type="ARBA" id="ARBA00022741"/>
    </source>
</evidence>
<dbReference type="GO" id="GO:0005524">
    <property type="term" value="F:ATP binding"/>
    <property type="evidence" value="ECO:0007669"/>
    <property type="project" value="UniProtKB-KW"/>
</dbReference>
<dbReference type="NCBIfam" id="NF004014">
    <property type="entry name" value="PRK05477.1-4"/>
    <property type="match status" value="1"/>
</dbReference>
<dbReference type="InterPro" id="IPR018027">
    <property type="entry name" value="Asn/Gln_amidotransferase"/>
</dbReference>
<dbReference type="InterPro" id="IPR014746">
    <property type="entry name" value="Gln_synth/guanido_kin_cat_dom"/>
</dbReference>
<dbReference type="Pfam" id="PF02934">
    <property type="entry name" value="GatB_N"/>
    <property type="match status" value="1"/>
</dbReference>
<comment type="catalytic activity">
    <reaction evidence="9 10">
        <text>L-glutamyl-tRNA(Gln) + L-glutamine + ATP + H2O = L-glutaminyl-tRNA(Gln) + L-glutamate + ADP + phosphate + H(+)</text>
        <dbReference type="Rhea" id="RHEA:17521"/>
        <dbReference type="Rhea" id="RHEA-COMP:9681"/>
        <dbReference type="Rhea" id="RHEA-COMP:9684"/>
        <dbReference type="ChEBI" id="CHEBI:15377"/>
        <dbReference type="ChEBI" id="CHEBI:15378"/>
        <dbReference type="ChEBI" id="CHEBI:29985"/>
        <dbReference type="ChEBI" id="CHEBI:30616"/>
        <dbReference type="ChEBI" id="CHEBI:43474"/>
        <dbReference type="ChEBI" id="CHEBI:58359"/>
        <dbReference type="ChEBI" id="CHEBI:78520"/>
        <dbReference type="ChEBI" id="CHEBI:78521"/>
        <dbReference type="ChEBI" id="CHEBI:456216"/>
    </reaction>
</comment>
<evidence type="ECO:0000256" key="2">
    <source>
        <dbReference type="ARBA" id="ARBA00011123"/>
    </source>
</evidence>
<comment type="subunit">
    <text evidence="2 10">Heterotrimer of A, B and C subunits.</text>
</comment>
<evidence type="ECO:0000313" key="12">
    <source>
        <dbReference type="EMBL" id="OGY45666.1"/>
    </source>
</evidence>
<dbReference type="PROSITE" id="PS01234">
    <property type="entry name" value="GATB"/>
    <property type="match status" value="1"/>
</dbReference>
<dbReference type="GO" id="GO:0050567">
    <property type="term" value="F:glutaminyl-tRNA synthase (glutamine-hydrolyzing) activity"/>
    <property type="evidence" value="ECO:0007669"/>
    <property type="project" value="UniProtKB-UniRule"/>
</dbReference>
<keyword evidence="4 10" id="KW-0547">Nucleotide-binding</keyword>
<dbReference type="GO" id="GO:0070681">
    <property type="term" value="P:glutaminyl-tRNAGln biosynthesis via transamidation"/>
    <property type="evidence" value="ECO:0007669"/>
    <property type="project" value="TreeGrafter"/>
</dbReference>
<proteinExistence type="inferred from homology"/>
<dbReference type="PANTHER" id="PTHR11659:SF0">
    <property type="entry name" value="GLUTAMYL-TRNA(GLN) AMIDOTRANSFERASE SUBUNIT B, MITOCHONDRIAL"/>
    <property type="match status" value="1"/>
</dbReference>